<keyword evidence="2" id="KW-1185">Reference proteome</keyword>
<gene>
    <name evidence="1" type="ORF">DIABBA_LOCUS9794</name>
</gene>
<proteinExistence type="predicted"/>
<dbReference type="EMBL" id="OU898281">
    <property type="protein sequence ID" value="CAG9836728.1"/>
    <property type="molecule type" value="Genomic_DNA"/>
</dbReference>
<dbReference type="OrthoDB" id="6756609at2759"/>
<evidence type="ECO:0000313" key="1">
    <source>
        <dbReference type="EMBL" id="CAG9836728.1"/>
    </source>
</evidence>
<accession>A0A9N9XES3</accession>
<evidence type="ECO:0000313" key="2">
    <source>
        <dbReference type="Proteomes" id="UP001153709"/>
    </source>
</evidence>
<name>A0A9N9XES3_DIABA</name>
<dbReference type="AlphaFoldDB" id="A0A9N9XES3"/>
<reference evidence="1" key="1">
    <citation type="submission" date="2022-01" db="EMBL/GenBank/DDBJ databases">
        <authorList>
            <person name="King R."/>
        </authorList>
    </citation>
    <scope>NUCLEOTIDE SEQUENCE</scope>
</reference>
<protein>
    <submittedName>
        <fullName evidence="1">Uncharacterized protein</fullName>
    </submittedName>
</protein>
<dbReference type="Proteomes" id="UP001153709">
    <property type="component" value="Chromosome 6"/>
</dbReference>
<sequence length="779" mass="90380">MKITLTDLKEVINNVDCLLENELRDIVESFYFESLISINVVDTEYFRLHIVLLDKLIKLDLFCQNDHAVKNTFQFIIFHFKNLEDGNCYEILGWLFSLLNALVRRSADVQNIKNFLSLEREKILEAMTATMKLKSFNFSHMSFIKSITCDLLSIDGCVSESHTITLKQIMDNLEGLGGIYEIVEICHVVIEKYDVSTSAFEICAVWILTKGSQLLSTEYEEKVSLKLMQTLYFVNYKYSSLKHKVLIHNAELVKMVDSSIATLAKHLEILIHFFAKENLREESTRLFAIVLIKQTCINDWDYCYNKLTLLPTDYSEWVNSDPDIFLRICYILCLENKVMWVPDKIMKVIASVIYSIERYTLETEMLKIICYIYPFIIPECINQTNAILGDDLLIIMEESIYELEDILSLHVSQLNWILWRATRPVKMRVICFWLRNNENDMLRKYILHCKAQNILFDIIRDRCVEDSIAFSAANLFATIQDFYLQIEIAKLLPQASTSEMFKRLLISNPAVPADQNLATKLCKFMSGIIVIMDDNEILGMLCEYSRSLIHSLKDDKDIVSVFCNEPKTFLVILKRSTLLEDNIATSVIRLIKMLLLVQQRNRTLIPGSLQIDFGYLLIGSNQKLAKCLDVLHILTSTRQNSLFMRISQSSIQTIFLKLFSLSRIPEVATISFYCLSNMLKMNTWLATLTETNLFIEFTCSQAVDQNSFTEFLAFLTHWLKYMKMSWFHETGTYVAHTGIIKSYISRANISKTMKTHLIRRLSLLNRPRTIPITKHTRVA</sequence>
<organism evidence="1 2">
    <name type="scientific">Diabrotica balteata</name>
    <name type="common">Banded cucumber beetle</name>
    <dbReference type="NCBI Taxonomy" id="107213"/>
    <lineage>
        <taxon>Eukaryota</taxon>
        <taxon>Metazoa</taxon>
        <taxon>Ecdysozoa</taxon>
        <taxon>Arthropoda</taxon>
        <taxon>Hexapoda</taxon>
        <taxon>Insecta</taxon>
        <taxon>Pterygota</taxon>
        <taxon>Neoptera</taxon>
        <taxon>Endopterygota</taxon>
        <taxon>Coleoptera</taxon>
        <taxon>Polyphaga</taxon>
        <taxon>Cucujiformia</taxon>
        <taxon>Chrysomeloidea</taxon>
        <taxon>Chrysomelidae</taxon>
        <taxon>Galerucinae</taxon>
        <taxon>Diabroticina</taxon>
        <taxon>Diabroticites</taxon>
        <taxon>Diabrotica</taxon>
    </lineage>
</organism>